<protein>
    <submittedName>
        <fullName evidence="1">Uncharacterized protein</fullName>
    </submittedName>
</protein>
<accession>A0A0F9BCV5</accession>
<feature type="non-terminal residue" evidence="1">
    <location>
        <position position="1"/>
    </location>
</feature>
<name>A0A0F9BCV5_9ZZZZ</name>
<reference evidence="1" key="1">
    <citation type="journal article" date="2015" name="Nature">
        <title>Complex archaea that bridge the gap between prokaryotes and eukaryotes.</title>
        <authorList>
            <person name="Spang A."/>
            <person name="Saw J.H."/>
            <person name="Jorgensen S.L."/>
            <person name="Zaremba-Niedzwiedzka K."/>
            <person name="Martijn J."/>
            <person name="Lind A.E."/>
            <person name="van Eijk R."/>
            <person name="Schleper C."/>
            <person name="Guy L."/>
            <person name="Ettema T.J."/>
        </authorList>
    </citation>
    <scope>NUCLEOTIDE SEQUENCE</scope>
</reference>
<dbReference type="AlphaFoldDB" id="A0A0F9BCV5"/>
<evidence type="ECO:0000313" key="1">
    <source>
        <dbReference type="EMBL" id="KKK88459.1"/>
    </source>
</evidence>
<dbReference type="EMBL" id="LAZR01049943">
    <property type="protein sequence ID" value="KKK88459.1"/>
    <property type="molecule type" value="Genomic_DNA"/>
</dbReference>
<gene>
    <name evidence="1" type="ORF">LCGC14_2742980</name>
</gene>
<organism evidence="1">
    <name type="scientific">marine sediment metagenome</name>
    <dbReference type="NCBI Taxonomy" id="412755"/>
    <lineage>
        <taxon>unclassified sequences</taxon>
        <taxon>metagenomes</taxon>
        <taxon>ecological metagenomes</taxon>
    </lineage>
</organism>
<proteinExistence type="predicted"/>
<comment type="caution">
    <text evidence="1">The sequence shown here is derived from an EMBL/GenBank/DDBJ whole genome shotgun (WGS) entry which is preliminary data.</text>
</comment>
<sequence length="138" mass="14325">AHKGGDLNTGRVTVTVIGGGSTAISIQFDYSFGGDTGSDAASVSSAQGGDDGVLHYLTNEAHVVPANFDGTGYDTAFTGAGGTHKVFEGVAEKTAVSIHIIVNNLGALVPSQDETVMTTLQQPRERLLEEAVTQYQIR</sequence>